<sequence>MWFASTIVGRDAVEQADTLIGVFLAICGNILISFALNIQKLAHNQLSEQASCKGLHGRPAAAATTTTTQTVTSTPSCLGSPTPPDSPQPGLKYTDGYSKSQQDPECVTQEEYDTNYLRSKIWWLGIALMVVGEIGNFMAYGFAPASTIAPLGTTTLVSNAILAPVLLDERFRKQDFLGIIFAILGAASVVSSSKSHEFKLSPELVAAALMQTRSVIFYAISIMAIITLTLLSPMYGTRNILIDLGLVAFYGAYTVVATKGLSSLLSMTLYRLFTYAVSYVLLAVLVFTALMQVKYLNRAMQRYDSTAVIPTQFVLFTISAIAGSAVIYRDFDNDDPSHLYRFVLGCLTEFLGIFLITSGRDPSTRKEDNMINEGCKTHVPPPLDSSQPLPTIVTEPPTPTAIHITTSTSSTESNHDTDNVSESTPLLYPTGDGDEHRQRSVSSQRSLRRVGSIFRGISLHSQLAGEGLISDDDRTTSETSLSNDTH</sequence>
<protein>
    <recommendedName>
        <fullName evidence="9">Duf803 domain membrane protein</fullName>
    </recommendedName>
</protein>
<feature type="region of interest" description="Disordered" evidence="5">
    <location>
        <begin position="362"/>
        <end position="446"/>
    </location>
</feature>
<dbReference type="GeneID" id="83216698"/>
<accession>A0AAD7XSB4</accession>
<keyword evidence="3 6" id="KW-1133">Transmembrane helix</keyword>
<feature type="compositionally biased region" description="Low complexity" evidence="5">
    <location>
        <begin position="400"/>
        <end position="412"/>
    </location>
</feature>
<keyword evidence="8" id="KW-1185">Reference proteome</keyword>
<feature type="transmembrane region" description="Helical" evidence="6">
    <location>
        <begin position="20"/>
        <end position="38"/>
    </location>
</feature>
<name>A0AAD7XSB4_9FUNG</name>
<evidence type="ECO:0000256" key="5">
    <source>
        <dbReference type="SAM" id="MobiDB-lite"/>
    </source>
</evidence>
<evidence type="ECO:0000256" key="4">
    <source>
        <dbReference type="ARBA" id="ARBA00023136"/>
    </source>
</evidence>
<comment type="caution">
    <text evidence="7">The sequence shown here is derived from an EMBL/GenBank/DDBJ whole genome shotgun (WGS) entry which is preliminary data.</text>
</comment>
<feature type="transmembrane region" description="Helical" evidence="6">
    <location>
        <begin position="272"/>
        <end position="293"/>
    </location>
</feature>
<feature type="transmembrane region" description="Helical" evidence="6">
    <location>
        <begin position="339"/>
        <end position="357"/>
    </location>
</feature>
<evidence type="ECO:0000256" key="2">
    <source>
        <dbReference type="ARBA" id="ARBA00022692"/>
    </source>
</evidence>
<feature type="transmembrane region" description="Helical" evidence="6">
    <location>
        <begin position="240"/>
        <end position="260"/>
    </location>
</feature>
<dbReference type="PANTHER" id="PTHR12570">
    <property type="match status" value="1"/>
</dbReference>
<dbReference type="PANTHER" id="PTHR12570:SF65">
    <property type="entry name" value="MAGNESIUM TRANSPORTER NIPA9-RELATED"/>
    <property type="match status" value="1"/>
</dbReference>
<evidence type="ECO:0008006" key="9">
    <source>
        <dbReference type="Google" id="ProtNLM"/>
    </source>
</evidence>
<feature type="compositionally biased region" description="Low complexity" evidence="5">
    <location>
        <begin position="63"/>
        <end position="74"/>
    </location>
</feature>
<feature type="transmembrane region" description="Helical" evidence="6">
    <location>
        <begin position="305"/>
        <end position="327"/>
    </location>
</feature>
<dbReference type="SUPFAM" id="SSF103481">
    <property type="entry name" value="Multidrug resistance efflux transporter EmrE"/>
    <property type="match status" value="1"/>
</dbReference>
<dbReference type="Proteomes" id="UP001234581">
    <property type="component" value="Unassembled WGS sequence"/>
</dbReference>
<comment type="subcellular location">
    <subcellularLocation>
        <location evidence="1">Membrane</location>
        <topology evidence="1">Multi-pass membrane protein</topology>
    </subcellularLocation>
</comment>
<feature type="transmembrane region" description="Helical" evidence="6">
    <location>
        <begin position="176"/>
        <end position="195"/>
    </location>
</feature>
<organism evidence="7 8">
    <name type="scientific">Lichtheimia ornata</name>
    <dbReference type="NCBI Taxonomy" id="688661"/>
    <lineage>
        <taxon>Eukaryota</taxon>
        <taxon>Fungi</taxon>
        <taxon>Fungi incertae sedis</taxon>
        <taxon>Mucoromycota</taxon>
        <taxon>Mucoromycotina</taxon>
        <taxon>Mucoromycetes</taxon>
        <taxon>Mucorales</taxon>
        <taxon>Lichtheimiaceae</taxon>
        <taxon>Lichtheimia</taxon>
    </lineage>
</organism>
<dbReference type="InterPro" id="IPR037185">
    <property type="entry name" value="EmrE-like"/>
</dbReference>
<dbReference type="GO" id="GO:0015095">
    <property type="term" value="F:magnesium ion transmembrane transporter activity"/>
    <property type="evidence" value="ECO:0007669"/>
    <property type="project" value="InterPro"/>
</dbReference>
<dbReference type="EMBL" id="JARTCD010000053">
    <property type="protein sequence ID" value="KAJ8655084.1"/>
    <property type="molecule type" value="Genomic_DNA"/>
</dbReference>
<evidence type="ECO:0000256" key="6">
    <source>
        <dbReference type="SAM" id="Phobius"/>
    </source>
</evidence>
<reference evidence="7 8" key="1">
    <citation type="submission" date="2023-03" db="EMBL/GenBank/DDBJ databases">
        <title>Genome sequence of Lichtheimia ornata CBS 291.66.</title>
        <authorList>
            <person name="Mohabir J.T."/>
            <person name="Shea T.P."/>
            <person name="Kurbessoian T."/>
            <person name="Berby B."/>
            <person name="Fontaine J."/>
            <person name="Livny J."/>
            <person name="Gnirke A."/>
            <person name="Stajich J.E."/>
            <person name="Cuomo C.A."/>
        </authorList>
    </citation>
    <scope>NUCLEOTIDE SEQUENCE [LARGE SCALE GENOMIC DNA]</scope>
    <source>
        <strain evidence="7">CBS 291.66</strain>
    </source>
</reference>
<dbReference type="AlphaFoldDB" id="A0AAD7XSB4"/>
<evidence type="ECO:0000256" key="3">
    <source>
        <dbReference type="ARBA" id="ARBA00022989"/>
    </source>
</evidence>
<evidence type="ECO:0000313" key="8">
    <source>
        <dbReference type="Proteomes" id="UP001234581"/>
    </source>
</evidence>
<keyword evidence="4 6" id="KW-0472">Membrane</keyword>
<dbReference type="InterPro" id="IPR008521">
    <property type="entry name" value="Mg_trans_NIPA"/>
</dbReference>
<dbReference type="RefSeq" id="XP_058339997.1">
    <property type="nucleotide sequence ID" value="XM_058489286.1"/>
</dbReference>
<gene>
    <name evidence="7" type="ORF">O0I10_009291</name>
</gene>
<keyword evidence="2 6" id="KW-0812">Transmembrane</keyword>
<feature type="region of interest" description="Disordered" evidence="5">
    <location>
        <begin position="63"/>
        <end position="101"/>
    </location>
</feature>
<evidence type="ECO:0000256" key="1">
    <source>
        <dbReference type="ARBA" id="ARBA00004141"/>
    </source>
</evidence>
<feature type="transmembrane region" description="Helical" evidence="6">
    <location>
        <begin position="215"/>
        <end position="233"/>
    </location>
</feature>
<evidence type="ECO:0000313" key="7">
    <source>
        <dbReference type="EMBL" id="KAJ8655084.1"/>
    </source>
</evidence>
<feature type="transmembrane region" description="Helical" evidence="6">
    <location>
        <begin position="121"/>
        <end position="142"/>
    </location>
</feature>
<proteinExistence type="predicted"/>
<dbReference type="GO" id="GO:0016020">
    <property type="term" value="C:membrane"/>
    <property type="evidence" value="ECO:0007669"/>
    <property type="project" value="UniProtKB-SubCell"/>
</dbReference>
<dbReference type="Pfam" id="PF05653">
    <property type="entry name" value="Mg_trans_NIPA"/>
    <property type="match status" value="1"/>
</dbReference>